<dbReference type="SUPFAM" id="SSF55961">
    <property type="entry name" value="Bet v1-like"/>
    <property type="match status" value="1"/>
</dbReference>
<evidence type="ECO:0000313" key="3">
    <source>
        <dbReference type="EMBL" id="NWF48092.1"/>
    </source>
</evidence>
<reference evidence="3 4" key="1">
    <citation type="submission" date="2019-09" db="EMBL/GenBank/DDBJ databases">
        <title>Hydrogenophaga aromatica sp. nov., isolated from a para-xylene-degrading enrichment culture.</title>
        <authorList>
            <person name="Tancsics A."/>
            <person name="Banerjee S."/>
        </authorList>
    </citation>
    <scope>NUCLEOTIDE SEQUENCE [LARGE SCALE GENOMIC DNA]</scope>
    <source>
        <strain evidence="3 4">D2P1</strain>
    </source>
</reference>
<comment type="caution">
    <text evidence="3">The sequence shown here is derived from an EMBL/GenBank/DDBJ whole genome shotgun (WGS) entry which is preliminary data.</text>
</comment>
<organism evidence="3 4">
    <name type="scientific">Hydrogenophaga aromaticivorans</name>
    <dbReference type="NCBI Taxonomy" id="2610898"/>
    <lineage>
        <taxon>Bacteria</taxon>
        <taxon>Pseudomonadati</taxon>
        <taxon>Pseudomonadota</taxon>
        <taxon>Betaproteobacteria</taxon>
        <taxon>Burkholderiales</taxon>
        <taxon>Comamonadaceae</taxon>
        <taxon>Hydrogenophaga</taxon>
    </lineage>
</organism>
<dbReference type="InterPro" id="IPR005031">
    <property type="entry name" value="COQ10_START"/>
</dbReference>
<dbReference type="AlphaFoldDB" id="A0A7Y8H1V7"/>
<name>A0A7Y8H1V7_9BURK</name>
<evidence type="ECO:0000256" key="1">
    <source>
        <dbReference type="ARBA" id="ARBA00008918"/>
    </source>
</evidence>
<protein>
    <recommendedName>
        <fullName evidence="2">Coenzyme Q-binding protein COQ10 START domain-containing protein</fullName>
    </recommendedName>
</protein>
<evidence type="ECO:0000259" key="2">
    <source>
        <dbReference type="Pfam" id="PF03364"/>
    </source>
</evidence>
<sequence>MNVSVSGWNPSPSWFERLSVSGRLRQMACRCSMRLMNRRYLSQMVRLLLVTGCVAYAVPARLAMAETAGVDITSTHQGRRVTIGMRTTVAAPYSVIWATLTDYDNTARWITGMDRSVVLRRKPGGALVEQSGHADILFFNMAVNVVLEVDEQPPERIGVKAVRGDFSHLEGEYRLIPVAGATDLYDLTWRGEMELASPVPGFLAQPILRANIRQRFESLVAEIQRRTRAVPKK</sequence>
<proteinExistence type="inferred from homology"/>
<keyword evidence="4" id="KW-1185">Reference proteome</keyword>
<dbReference type="Gene3D" id="3.30.530.20">
    <property type="match status" value="1"/>
</dbReference>
<dbReference type="InterPro" id="IPR023393">
    <property type="entry name" value="START-like_dom_sf"/>
</dbReference>
<dbReference type="Proteomes" id="UP000545507">
    <property type="component" value="Unassembled WGS sequence"/>
</dbReference>
<comment type="similarity">
    <text evidence="1">Belongs to the ribosome association toxin RatA family.</text>
</comment>
<dbReference type="PANTHER" id="PTHR34060:SF1">
    <property type="entry name" value="POLYKETIDE CYCLASE _ DEHYDRASE AND LIPID TRANSPORT PROTEIN"/>
    <property type="match status" value="1"/>
</dbReference>
<dbReference type="EMBL" id="VYGV01000025">
    <property type="protein sequence ID" value="NWF48092.1"/>
    <property type="molecule type" value="Genomic_DNA"/>
</dbReference>
<dbReference type="Pfam" id="PF03364">
    <property type="entry name" value="Polyketide_cyc"/>
    <property type="match status" value="1"/>
</dbReference>
<gene>
    <name evidence="3" type="ORF">F3K02_22965</name>
</gene>
<feature type="domain" description="Coenzyme Q-binding protein COQ10 START" evidence="2">
    <location>
        <begin position="89"/>
        <end position="214"/>
    </location>
</feature>
<evidence type="ECO:0000313" key="4">
    <source>
        <dbReference type="Proteomes" id="UP000545507"/>
    </source>
</evidence>
<dbReference type="PANTHER" id="PTHR34060">
    <property type="entry name" value="POLYKETIDE CYCLASE / DEHYDRASE AND LIPID TRANSPORT PROTEIN"/>
    <property type="match status" value="1"/>
</dbReference>
<accession>A0A7Y8H1V7</accession>